<feature type="compositionally biased region" description="Low complexity" evidence="1">
    <location>
        <begin position="7"/>
        <end position="16"/>
    </location>
</feature>
<evidence type="ECO:0000313" key="2">
    <source>
        <dbReference type="EMBL" id="ACB94468.1"/>
    </source>
</evidence>
<protein>
    <submittedName>
        <fullName evidence="2">Uncharacterized protein</fullName>
    </submittedName>
</protein>
<feature type="region of interest" description="Disordered" evidence="1">
    <location>
        <begin position="1"/>
        <end position="44"/>
    </location>
</feature>
<reference evidence="3" key="1">
    <citation type="submission" date="2008-03" db="EMBL/GenBank/DDBJ databases">
        <title>Complete sequence of chromosome of Beijerinckia indica subsp. indica ATCC 9039.</title>
        <authorList>
            <consortium name="US DOE Joint Genome Institute"/>
            <person name="Copeland A."/>
            <person name="Lucas S."/>
            <person name="Lapidus A."/>
            <person name="Glavina del Rio T."/>
            <person name="Dalin E."/>
            <person name="Tice H."/>
            <person name="Bruce D."/>
            <person name="Goodwin L."/>
            <person name="Pitluck S."/>
            <person name="LaButti K."/>
            <person name="Schmutz J."/>
            <person name="Larimer F."/>
            <person name="Land M."/>
            <person name="Hauser L."/>
            <person name="Kyrpides N."/>
            <person name="Mikhailova N."/>
            <person name="Dunfield P.F."/>
            <person name="Dedysh S.N."/>
            <person name="Liesack W."/>
            <person name="Saw J.H."/>
            <person name="Alam M."/>
            <person name="Chen Y."/>
            <person name="Murrell J.C."/>
            <person name="Richardson P."/>
        </authorList>
    </citation>
    <scope>NUCLEOTIDE SEQUENCE [LARGE SCALE GENOMIC DNA]</scope>
    <source>
        <strain evidence="3">ATCC 9039 / DSM 1715 / NCIMB 8712</strain>
    </source>
</reference>
<evidence type="ECO:0000256" key="1">
    <source>
        <dbReference type="SAM" id="MobiDB-lite"/>
    </source>
</evidence>
<name>B2IH54_BEII9</name>
<reference evidence="2 3" key="2">
    <citation type="journal article" date="2010" name="J. Bacteriol.">
        <title>Complete genome sequence of Beijerinckia indica subsp. indica.</title>
        <authorList>
            <person name="Tamas I."/>
            <person name="Dedysh S.N."/>
            <person name="Liesack W."/>
            <person name="Stott M.B."/>
            <person name="Alam M."/>
            <person name="Murrell J.C."/>
            <person name="Dunfield P.F."/>
        </authorList>
    </citation>
    <scope>NUCLEOTIDE SEQUENCE [LARGE SCALE GENOMIC DNA]</scope>
    <source>
        <strain evidence="3">ATCC 9039 / DSM 1715 / NCIMB 8712</strain>
    </source>
</reference>
<accession>B2IH54</accession>
<gene>
    <name evidence="2" type="ordered locus">Bind_0818</name>
</gene>
<evidence type="ECO:0000313" key="3">
    <source>
        <dbReference type="Proteomes" id="UP000001695"/>
    </source>
</evidence>
<organism evidence="2 3">
    <name type="scientific">Beijerinckia indica subsp. indica (strain ATCC 9039 / DSM 1715 / NCIMB 8712)</name>
    <dbReference type="NCBI Taxonomy" id="395963"/>
    <lineage>
        <taxon>Bacteria</taxon>
        <taxon>Pseudomonadati</taxon>
        <taxon>Pseudomonadota</taxon>
        <taxon>Alphaproteobacteria</taxon>
        <taxon>Hyphomicrobiales</taxon>
        <taxon>Beijerinckiaceae</taxon>
        <taxon>Beijerinckia</taxon>
    </lineage>
</organism>
<feature type="compositionally biased region" description="Polar residues" evidence="1">
    <location>
        <begin position="25"/>
        <end position="40"/>
    </location>
</feature>
<proteinExistence type="predicted"/>
<dbReference type="STRING" id="395963.Bind_0818"/>
<dbReference type="KEGG" id="bid:Bind_0818"/>
<dbReference type="Proteomes" id="UP000001695">
    <property type="component" value="Chromosome"/>
</dbReference>
<dbReference type="HOGENOM" id="CLU_2407341_0_0_5"/>
<keyword evidence="3" id="KW-1185">Reference proteome</keyword>
<dbReference type="EMBL" id="CP001016">
    <property type="protein sequence ID" value="ACB94468.1"/>
    <property type="molecule type" value="Genomic_DNA"/>
</dbReference>
<dbReference type="AlphaFoldDB" id="B2IH54"/>
<sequence length="92" mass="10021">MASTRVLRMSLSSLSQKSDKQRLSASENDQLTVTGPQIHTSIGHPRNNKRIVSIHSVFVTGGILATCCANETTRFSVSFATENILALTFARN</sequence>